<evidence type="ECO:0000313" key="5">
    <source>
        <dbReference type="Proteomes" id="UP000591941"/>
    </source>
</evidence>
<accession>A0A841R5Q9</accession>
<protein>
    <submittedName>
        <fullName evidence="4">Putative O-methyltransferase YrrM</fullName>
    </submittedName>
</protein>
<dbReference type="PROSITE" id="PS51682">
    <property type="entry name" value="SAM_OMT_I"/>
    <property type="match status" value="1"/>
</dbReference>
<gene>
    <name evidence="4" type="ORF">HNR45_001430</name>
</gene>
<name>A0A841R5Q9_9FIRM</name>
<dbReference type="SUPFAM" id="SSF53335">
    <property type="entry name" value="S-adenosyl-L-methionine-dependent methyltransferases"/>
    <property type="match status" value="1"/>
</dbReference>
<dbReference type="Proteomes" id="UP000591941">
    <property type="component" value="Unassembled WGS sequence"/>
</dbReference>
<evidence type="ECO:0000256" key="1">
    <source>
        <dbReference type="ARBA" id="ARBA00022603"/>
    </source>
</evidence>
<organism evidence="4 5">
    <name type="scientific">Negativicoccus succinicivorans</name>
    <dbReference type="NCBI Taxonomy" id="620903"/>
    <lineage>
        <taxon>Bacteria</taxon>
        <taxon>Bacillati</taxon>
        <taxon>Bacillota</taxon>
        <taxon>Negativicutes</taxon>
        <taxon>Veillonellales</taxon>
        <taxon>Veillonellaceae</taxon>
        <taxon>Negativicoccus</taxon>
    </lineage>
</organism>
<dbReference type="InterPro" id="IPR002935">
    <property type="entry name" value="SAM_O-MeTrfase"/>
</dbReference>
<dbReference type="GO" id="GO:0032259">
    <property type="term" value="P:methylation"/>
    <property type="evidence" value="ECO:0007669"/>
    <property type="project" value="UniProtKB-KW"/>
</dbReference>
<keyword evidence="5" id="KW-1185">Reference proteome</keyword>
<keyword evidence="2 4" id="KW-0808">Transferase</keyword>
<dbReference type="EMBL" id="JACHHI010000008">
    <property type="protein sequence ID" value="MBB6478359.1"/>
    <property type="molecule type" value="Genomic_DNA"/>
</dbReference>
<dbReference type="AlphaFoldDB" id="A0A841R5Q9"/>
<evidence type="ECO:0000256" key="3">
    <source>
        <dbReference type="ARBA" id="ARBA00022691"/>
    </source>
</evidence>
<dbReference type="RefSeq" id="WP_159823345.1">
    <property type="nucleotide sequence ID" value="NZ_CABWNB010000006.1"/>
</dbReference>
<keyword evidence="1 4" id="KW-0489">Methyltransferase</keyword>
<sequence length="206" mass="23319">MKPISTDMPHLNNEVTALRRYGDDIRIPQIRKSEENLFRSAVLAAAPRRILEIGTGIGYSALLMATLLPQAEIVTIEPFAPRYREARKRMRQAGVENRVTVVSATAEEALREIKGPFDLLYLDGSKGHYLEHLRLAEPLLQKNATILADNVLFRGYVCADDSDVPRRMRTIAHRMRAFLAYLKDPRYFTTGIYETGDGFAVARRKG</sequence>
<dbReference type="InterPro" id="IPR029063">
    <property type="entry name" value="SAM-dependent_MTases_sf"/>
</dbReference>
<dbReference type="CDD" id="cd02440">
    <property type="entry name" value="AdoMet_MTases"/>
    <property type="match status" value="1"/>
</dbReference>
<keyword evidence="3" id="KW-0949">S-adenosyl-L-methionine</keyword>
<dbReference type="PANTHER" id="PTHR43836">
    <property type="entry name" value="CATECHOL O-METHYLTRANSFERASE 1-RELATED"/>
    <property type="match status" value="1"/>
</dbReference>
<reference evidence="4 5" key="1">
    <citation type="submission" date="2020-08" db="EMBL/GenBank/DDBJ databases">
        <title>Genomic Encyclopedia of Type Strains, Phase IV (KMG-IV): sequencing the most valuable type-strain genomes for metagenomic binning, comparative biology and taxonomic classification.</title>
        <authorList>
            <person name="Goeker M."/>
        </authorList>
    </citation>
    <scope>NUCLEOTIDE SEQUENCE [LARGE SCALE GENOMIC DNA]</scope>
    <source>
        <strain evidence="4 5">DSM 21255</strain>
    </source>
</reference>
<dbReference type="GeneID" id="93486683"/>
<dbReference type="Gene3D" id="3.40.50.150">
    <property type="entry name" value="Vaccinia Virus protein VP39"/>
    <property type="match status" value="1"/>
</dbReference>
<dbReference type="GO" id="GO:0008171">
    <property type="term" value="F:O-methyltransferase activity"/>
    <property type="evidence" value="ECO:0007669"/>
    <property type="project" value="InterPro"/>
</dbReference>
<dbReference type="PANTHER" id="PTHR43836:SF2">
    <property type="entry name" value="CATECHOL O-METHYLTRANSFERASE 1-RELATED"/>
    <property type="match status" value="1"/>
</dbReference>
<evidence type="ECO:0000256" key="2">
    <source>
        <dbReference type="ARBA" id="ARBA00022679"/>
    </source>
</evidence>
<dbReference type="OrthoDB" id="9799672at2"/>
<evidence type="ECO:0000313" key="4">
    <source>
        <dbReference type="EMBL" id="MBB6478359.1"/>
    </source>
</evidence>
<comment type="caution">
    <text evidence="4">The sequence shown here is derived from an EMBL/GenBank/DDBJ whole genome shotgun (WGS) entry which is preliminary data.</text>
</comment>
<proteinExistence type="predicted"/>
<dbReference type="Pfam" id="PF01596">
    <property type="entry name" value="Methyltransf_3"/>
    <property type="match status" value="1"/>
</dbReference>